<feature type="domain" description="DUF4143" evidence="2">
    <location>
        <begin position="205"/>
        <end position="354"/>
    </location>
</feature>
<gene>
    <name evidence="3" type="ORF">SAMN02745114_00423</name>
</gene>
<sequence>MTLFKRENYLNKIRAFYDDAEIIKVITGVRRCGKSSLMKTIIEELTAKGVKDENIIFLDLDSREYRKVKTDDQLDELLESKSKADGLKYIFVDEIQNVKNFEEVINAYRGDGEFSIFITGSNSYLLSGELATKLTGRYIEFEMFPLSFEEYIDIKKFYGKPINTNLTIELSNYLLEGGFPLAIQYDNLADKRTYVKSVISEIFDKDIKTRIKINNREAFIKVRDFIINNYGATMSITSLQNALEKDGTKIKRTTLDRYIKALIDAKILYECKRFDMKSKKSLTGEKKYYLADTSFYFATNTDNRINYGPALENIVYIYARSRNYEVSIGKIGKLECDFILRDNNLNYAYVQVSYTINESKDTEDREYKPLEKIKDNYPKYVITTDYLLQHRNGINHVNLMDFITNKQSF</sequence>
<proteinExistence type="predicted"/>
<evidence type="ECO:0000259" key="2">
    <source>
        <dbReference type="Pfam" id="PF13635"/>
    </source>
</evidence>
<dbReference type="PANTHER" id="PTHR33295:SF20">
    <property type="entry name" value="ATPASE"/>
    <property type="match status" value="1"/>
</dbReference>
<keyword evidence="4" id="KW-1185">Reference proteome</keyword>
<evidence type="ECO:0000313" key="4">
    <source>
        <dbReference type="Proteomes" id="UP000190657"/>
    </source>
</evidence>
<dbReference type="Gene3D" id="3.40.50.300">
    <property type="entry name" value="P-loop containing nucleotide triphosphate hydrolases"/>
    <property type="match status" value="1"/>
</dbReference>
<feature type="domain" description="AAA" evidence="1">
    <location>
        <begin position="23"/>
        <end position="151"/>
    </location>
</feature>
<dbReference type="Proteomes" id="UP000190657">
    <property type="component" value="Unassembled WGS sequence"/>
</dbReference>
<dbReference type="InterPro" id="IPR025420">
    <property type="entry name" value="DUF4143"/>
</dbReference>
<dbReference type="InterPro" id="IPR027417">
    <property type="entry name" value="P-loop_NTPase"/>
</dbReference>
<dbReference type="AlphaFoldDB" id="A0A1T4KCK1"/>
<dbReference type="PANTHER" id="PTHR33295">
    <property type="entry name" value="ATPASE"/>
    <property type="match status" value="1"/>
</dbReference>
<dbReference type="Pfam" id="PF13173">
    <property type="entry name" value="AAA_14"/>
    <property type="match status" value="1"/>
</dbReference>
<organism evidence="3 4">
    <name type="scientific">Eubacterium coprostanoligenes</name>
    <dbReference type="NCBI Taxonomy" id="290054"/>
    <lineage>
        <taxon>Bacteria</taxon>
        <taxon>Bacillati</taxon>
        <taxon>Bacillota</taxon>
        <taxon>Clostridia</taxon>
        <taxon>Eubacteriales</taxon>
        <taxon>Eubacteriaceae</taxon>
        <taxon>Eubacterium</taxon>
    </lineage>
</organism>
<dbReference type="OrthoDB" id="9801684at2"/>
<name>A0A1T4KCK1_9FIRM</name>
<protein>
    <submittedName>
        <fullName evidence="3">Uncharacterized protein</fullName>
    </submittedName>
</protein>
<dbReference type="Pfam" id="PF13635">
    <property type="entry name" value="DUF4143"/>
    <property type="match status" value="1"/>
</dbReference>
<dbReference type="RefSeq" id="WP_078767921.1">
    <property type="nucleotide sequence ID" value="NZ_FUWW01000003.1"/>
</dbReference>
<evidence type="ECO:0000313" key="3">
    <source>
        <dbReference type="EMBL" id="SJZ40178.1"/>
    </source>
</evidence>
<dbReference type="InterPro" id="IPR041682">
    <property type="entry name" value="AAA_14"/>
</dbReference>
<dbReference type="EMBL" id="FUWW01000003">
    <property type="protein sequence ID" value="SJZ40178.1"/>
    <property type="molecule type" value="Genomic_DNA"/>
</dbReference>
<dbReference type="SUPFAM" id="SSF52540">
    <property type="entry name" value="P-loop containing nucleoside triphosphate hydrolases"/>
    <property type="match status" value="1"/>
</dbReference>
<evidence type="ECO:0000259" key="1">
    <source>
        <dbReference type="Pfam" id="PF13173"/>
    </source>
</evidence>
<accession>A0A1T4KCK1</accession>
<reference evidence="3 4" key="1">
    <citation type="submission" date="2017-02" db="EMBL/GenBank/DDBJ databases">
        <authorList>
            <person name="Peterson S.W."/>
        </authorList>
    </citation>
    <scope>NUCLEOTIDE SEQUENCE [LARGE SCALE GENOMIC DNA]</scope>
    <source>
        <strain evidence="3 4">ATCC 51222</strain>
    </source>
</reference>